<reference evidence="14 15" key="1">
    <citation type="submission" date="2023-03" db="EMBL/GenBank/DDBJ databases">
        <title>High-quality genome of Scylla paramamosain provides insights in environmental adaptation.</title>
        <authorList>
            <person name="Zhang L."/>
        </authorList>
    </citation>
    <scope>NUCLEOTIDE SEQUENCE [LARGE SCALE GENOMIC DNA]</scope>
    <source>
        <strain evidence="14">LZ_2023a</strain>
        <tissue evidence="14">Muscle</tissue>
    </source>
</reference>
<gene>
    <name evidence="14" type="ORF">O3P69_004053</name>
</gene>
<evidence type="ECO:0000256" key="11">
    <source>
        <dbReference type="SAM" id="MobiDB-lite"/>
    </source>
</evidence>
<evidence type="ECO:0000256" key="7">
    <source>
        <dbReference type="ARBA" id="ARBA00023136"/>
    </source>
</evidence>
<keyword evidence="7 12" id="KW-0472">Membrane</keyword>
<dbReference type="SUPFAM" id="SSF81321">
    <property type="entry name" value="Family A G protein-coupled receptor-like"/>
    <property type="match status" value="1"/>
</dbReference>
<feature type="transmembrane region" description="Helical" evidence="12">
    <location>
        <begin position="481"/>
        <end position="504"/>
    </location>
</feature>
<sequence>MGGGAAGRRCGLRGSHLDGARRSGFVGQFGSGRDTTRRHAATPNLIFHTPATLFSTAAPPARPPIMNYNFTLEILNTSWIFDDYDFDFSPKKPPVVDIPANHNVSINVTPATRDQGEVVPEVVPEGRAQEWMLELVVKSVILAIIVVLTIGGNVLVLLAVFMSRNLRSSTHYLIVNLAVADLLLGTTVLPFSATLEVSGKWYFGQVFCEVWATADVLCCTASIWSLCVISLDRYIGVTRPLAYSSIMTERRMCVLIAAVWALSIAISIGPAFGWKTPPDPDPTVCTVNQELGYVLFSVTGSFYLPSLFILILYWRIYRAAIQQSKFLESGIKTTKTSVTLRVHRGGDTRLTLRAHRGGMGVGLAAGMAAGLATGVGGLNGHCLVNGDLKPSEKEEKPGLRVNEGKKTMSRLMPPSPNLGLPVTPFTWQGRRRSARNGQDQSGEAATSNQETSPSASPERRLTGPTGGKMAKFRRQKKAAKTLGIVVGVFLLCWFPFFFILPLVMCVQSAHPSFPSHSGVCSRSWKPVFLEVVWECQWGFTFGVTLRRWRGKEERVLRGTQMAKRILMEPAVELLRPLE</sequence>
<evidence type="ECO:0000259" key="13">
    <source>
        <dbReference type="PROSITE" id="PS50262"/>
    </source>
</evidence>
<name>A0AAW0UES1_SCYPA</name>
<feature type="transmembrane region" description="Helical" evidence="12">
    <location>
        <begin position="252"/>
        <end position="273"/>
    </location>
</feature>
<feature type="transmembrane region" description="Helical" evidence="12">
    <location>
        <begin position="140"/>
        <end position="161"/>
    </location>
</feature>
<dbReference type="Proteomes" id="UP001487740">
    <property type="component" value="Unassembled WGS sequence"/>
</dbReference>
<dbReference type="GO" id="GO:0007267">
    <property type="term" value="P:cell-cell signaling"/>
    <property type="evidence" value="ECO:0007669"/>
    <property type="project" value="TreeGrafter"/>
</dbReference>
<feature type="compositionally biased region" description="Polar residues" evidence="11">
    <location>
        <begin position="435"/>
        <end position="455"/>
    </location>
</feature>
<dbReference type="Gene3D" id="1.20.1070.10">
    <property type="entry name" value="Rhodopsin 7-helix transmembrane proteins"/>
    <property type="match status" value="1"/>
</dbReference>
<evidence type="ECO:0000256" key="1">
    <source>
        <dbReference type="ARBA" id="ARBA00004651"/>
    </source>
</evidence>
<dbReference type="InterPro" id="IPR017452">
    <property type="entry name" value="GPCR_Rhodpsn_7TM"/>
</dbReference>
<evidence type="ECO:0000256" key="8">
    <source>
        <dbReference type="ARBA" id="ARBA00023170"/>
    </source>
</evidence>
<dbReference type="AlphaFoldDB" id="A0AAW0UES1"/>
<evidence type="ECO:0000256" key="6">
    <source>
        <dbReference type="ARBA" id="ARBA00023040"/>
    </source>
</evidence>
<comment type="subcellular location">
    <subcellularLocation>
        <location evidence="1">Cell membrane</location>
        <topology evidence="1">Multi-pass membrane protein</topology>
    </subcellularLocation>
</comment>
<evidence type="ECO:0000256" key="10">
    <source>
        <dbReference type="RuleBase" id="RU000688"/>
    </source>
</evidence>
<keyword evidence="6 10" id="KW-0297">G-protein coupled receptor</keyword>
<feature type="transmembrane region" description="Helical" evidence="12">
    <location>
        <begin position="173"/>
        <end position="191"/>
    </location>
</feature>
<dbReference type="GO" id="GO:0043410">
    <property type="term" value="P:positive regulation of MAPK cascade"/>
    <property type="evidence" value="ECO:0007669"/>
    <property type="project" value="TreeGrafter"/>
</dbReference>
<keyword evidence="15" id="KW-1185">Reference proteome</keyword>
<evidence type="ECO:0000256" key="5">
    <source>
        <dbReference type="ARBA" id="ARBA00022989"/>
    </source>
</evidence>
<dbReference type="EMBL" id="JARAKH010000012">
    <property type="protein sequence ID" value="KAK8398653.1"/>
    <property type="molecule type" value="Genomic_DNA"/>
</dbReference>
<keyword evidence="5 12" id="KW-1133">Transmembrane helix</keyword>
<keyword evidence="9 10" id="KW-0807">Transducer</keyword>
<dbReference type="Pfam" id="PF00001">
    <property type="entry name" value="7tm_1"/>
    <property type="match status" value="1"/>
</dbReference>
<evidence type="ECO:0000256" key="4">
    <source>
        <dbReference type="ARBA" id="ARBA00022692"/>
    </source>
</evidence>
<dbReference type="PROSITE" id="PS50262">
    <property type="entry name" value="G_PROTEIN_RECEP_F1_2"/>
    <property type="match status" value="1"/>
</dbReference>
<comment type="caution">
    <text evidence="14">The sequence shown here is derived from an EMBL/GenBank/DDBJ whole genome shotgun (WGS) entry which is preliminary data.</text>
</comment>
<keyword evidence="4 10" id="KW-0812">Transmembrane</keyword>
<dbReference type="PANTHER" id="PTHR24248:SF72">
    <property type="entry name" value="G-PROTEIN COUPLED RECEPTORS FAMILY 1 PROFILE DOMAIN-CONTAINING PROTEIN"/>
    <property type="match status" value="1"/>
</dbReference>
<feature type="compositionally biased region" description="Basic and acidic residues" evidence="11">
    <location>
        <begin position="389"/>
        <end position="406"/>
    </location>
</feature>
<keyword evidence="3" id="KW-1003">Cell membrane</keyword>
<organism evidence="14 15">
    <name type="scientific">Scylla paramamosain</name>
    <name type="common">Mud crab</name>
    <dbReference type="NCBI Taxonomy" id="85552"/>
    <lineage>
        <taxon>Eukaryota</taxon>
        <taxon>Metazoa</taxon>
        <taxon>Ecdysozoa</taxon>
        <taxon>Arthropoda</taxon>
        <taxon>Crustacea</taxon>
        <taxon>Multicrustacea</taxon>
        <taxon>Malacostraca</taxon>
        <taxon>Eumalacostraca</taxon>
        <taxon>Eucarida</taxon>
        <taxon>Decapoda</taxon>
        <taxon>Pleocyemata</taxon>
        <taxon>Brachyura</taxon>
        <taxon>Eubrachyura</taxon>
        <taxon>Portunoidea</taxon>
        <taxon>Portunidae</taxon>
        <taxon>Portuninae</taxon>
        <taxon>Scylla</taxon>
    </lineage>
</organism>
<feature type="domain" description="G-protein coupled receptors family 1 profile" evidence="13">
    <location>
        <begin position="152"/>
        <end position="499"/>
    </location>
</feature>
<protein>
    <recommendedName>
        <fullName evidence="13">G-protein coupled receptors family 1 profile domain-containing protein</fullName>
    </recommendedName>
</protein>
<feature type="transmembrane region" description="Helical" evidence="12">
    <location>
        <begin position="293"/>
        <end position="314"/>
    </location>
</feature>
<dbReference type="PANTHER" id="PTHR24248">
    <property type="entry name" value="ADRENERGIC RECEPTOR-RELATED G-PROTEIN COUPLED RECEPTOR"/>
    <property type="match status" value="1"/>
</dbReference>
<dbReference type="GO" id="GO:0071880">
    <property type="term" value="P:adenylate cyclase-activating adrenergic receptor signaling pathway"/>
    <property type="evidence" value="ECO:0007669"/>
    <property type="project" value="TreeGrafter"/>
</dbReference>
<keyword evidence="8 10" id="KW-0675">Receptor</keyword>
<dbReference type="SMART" id="SM01381">
    <property type="entry name" value="7TM_GPCR_Srsx"/>
    <property type="match status" value="1"/>
</dbReference>
<proteinExistence type="inferred from homology"/>
<feature type="transmembrane region" description="Helical" evidence="12">
    <location>
        <begin position="211"/>
        <end position="231"/>
    </location>
</feature>
<dbReference type="InterPro" id="IPR000276">
    <property type="entry name" value="GPCR_Rhodpsn"/>
</dbReference>
<feature type="region of interest" description="Disordered" evidence="11">
    <location>
        <begin position="387"/>
        <end position="471"/>
    </location>
</feature>
<accession>A0AAW0UES1</accession>
<evidence type="ECO:0000256" key="12">
    <source>
        <dbReference type="SAM" id="Phobius"/>
    </source>
</evidence>
<evidence type="ECO:0000256" key="2">
    <source>
        <dbReference type="ARBA" id="ARBA00010663"/>
    </source>
</evidence>
<dbReference type="GO" id="GO:0007200">
    <property type="term" value="P:phospholipase C-activating G protein-coupled receptor signaling pathway"/>
    <property type="evidence" value="ECO:0007669"/>
    <property type="project" value="TreeGrafter"/>
</dbReference>
<dbReference type="GO" id="GO:0005886">
    <property type="term" value="C:plasma membrane"/>
    <property type="evidence" value="ECO:0007669"/>
    <property type="project" value="UniProtKB-SubCell"/>
</dbReference>
<evidence type="ECO:0000313" key="15">
    <source>
        <dbReference type="Proteomes" id="UP001487740"/>
    </source>
</evidence>
<evidence type="ECO:0000313" key="14">
    <source>
        <dbReference type="EMBL" id="KAK8398653.1"/>
    </source>
</evidence>
<dbReference type="GO" id="GO:0007204">
    <property type="term" value="P:positive regulation of cytosolic calcium ion concentration"/>
    <property type="evidence" value="ECO:0007669"/>
    <property type="project" value="TreeGrafter"/>
</dbReference>
<dbReference type="GO" id="GO:0004937">
    <property type="term" value="F:alpha1-adrenergic receptor activity"/>
    <property type="evidence" value="ECO:0007669"/>
    <property type="project" value="TreeGrafter"/>
</dbReference>
<evidence type="ECO:0000256" key="3">
    <source>
        <dbReference type="ARBA" id="ARBA00022475"/>
    </source>
</evidence>
<comment type="similarity">
    <text evidence="2 10">Belongs to the G-protein coupled receptor 1 family.</text>
</comment>
<dbReference type="PROSITE" id="PS00237">
    <property type="entry name" value="G_PROTEIN_RECEP_F1_1"/>
    <property type="match status" value="1"/>
</dbReference>
<evidence type="ECO:0000256" key="9">
    <source>
        <dbReference type="ARBA" id="ARBA00023224"/>
    </source>
</evidence>
<dbReference type="PRINTS" id="PR00237">
    <property type="entry name" value="GPCRRHODOPSN"/>
</dbReference>